<protein>
    <submittedName>
        <fullName evidence="1">Uncharacterized protein</fullName>
    </submittedName>
</protein>
<evidence type="ECO:0000313" key="1">
    <source>
        <dbReference type="EMBL" id="CAA7034846.1"/>
    </source>
</evidence>
<proteinExistence type="predicted"/>
<dbReference type="EMBL" id="CACVBM020001151">
    <property type="protein sequence ID" value="CAA7034846.1"/>
    <property type="molecule type" value="Genomic_DNA"/>
</dbReference>
<sequence>MVRRDHASVSGLEMRLPEEHERLWKAPPGWFTAYKFWFKESHMFFPLPKLFVAYCEERRIAFSQLCPAGVRNITGTLVLAAELGMELTSIFMRRCRPSLSIRALPGPCMSA</sequence>
<reference evidence="1" key="1">
    <citation type="submission" date="2020-01" db="EMBL/GenBank/DDBJ databases">
        <authorList>
            <person name="Mishra B."/>
        </authorList>
    </citation>
    <scope>NUCLEOTIDE SEQUENCE [LARGE SCALE GENOMIC DNA]</scope>
</reference>
<dbReference type="OrthoDB" id="1113004at2759"/>
<dbReference type="AlphaFoldDB" id="A0A6D2J777"/>
<dbReference type="Proteomes" id="UP000467841">
    <property type="component" value="Unassembled WGS sequence"/>
</dbReference>
<name>A0A6D2J777_9BRAS</name>
<evidence type="ECO:0000313" key="2">
    <source>
        <dbReference type="Proteomes" id="UP000467841"/>
    </source>
</evidence>
<accession>A0A6D2J777</accession>
<organism evidence="1 2">
    <name type="scientific">Microthlaspi erraticum</name>
    <dbReference type="NCBI Taxonomy" id="1685480"/>
    <lineage>
        <taxon>Eukaryota</taxon>
        <taxon>Viridiplantae</taxon>
        <taxon>Streptophyta</taxon>
        <taxon>Embryophyta</taxon>
        <taxon>Tracheophyta</taxon>
        <taxon>Spermatophyta</taxon>
        <taxon>Magnoliopsida</taxon>
        <taxon>eudicotyledons</taxon>
        <taxon>Gunneridae</taxon>
        <taxon>Pentapetalae</taxon>
        <taxon>rosids</taxon>
        <taxon>malvids</taxon>
        <taxon>Brassicales</taxon>
        <taxon>Brassicaceae</taxon>
        <taxon>Coluteocarpeae</taxon>
        <taxon>Microthlaspi</taxon>
    </lineage>
</organism>
<comment type="caution">
    <text evidence="1">The sequence shown here is derived from an EMBL/GenBank/DDBJ whole genome shotgun (WGS) entry which is preliminary data.</text>
</comment>
<gene>
    <name evidence="1" type="ORF">MERR_LOCUS22081</name>
</gene>
<keyword evidence="2" id="KW-1185">Reference proteome</keyword>